<dbReference type="AlphaFoldDB" id="A0AAV7J210"/>
<organism evidence="2 3">
    <name type="scientific">Cotesia glomerata</name>
    <name type="common">Lepidopteran parasitic wasp</name>
    <name type="synonym">Apanteles glomeratus</name>
    <dbReference type="NCBI Taxonomy" id="32391"/>
    <lineage>
        <taxon>Eukaryota</taxon>
        <taxon>Metazoa</taxon>
        <taxon>Ecdysozoa</taxon>
        <taxon>Arthropoda</taxon>
        <taxon>Hexapoda</taxon>
        <taxon>Insecta</taxon>
        <taxon>Pterygota</taxon>
        <taxon>Neoptera</taxon>
        <taxon>Endopterygota</taxon>
        <taxon>Hymenoptera</taxon>
        <taxon>Apocrita</taxon>
        <taxon>Ichneumonoidea</taxon>
        <taxon>Braconidae</taxon>
        <taxon>Microgastrinae</taxon>
        <taxon>Cotesia</taxon>
    </lineage>
</organism>
<gene>
    <name evidence="2" type="ORF">KQX54_019364</name>
</gene>
<evidence type="ECO:0000313" key="3">
    <source>
        <dbReference type="Proteomes" id="UP000826195"/>
    </source>
</evidence>
<dbReference type="Proteomes" id="UP000826195">
    <property type="component" value="Unassembled WGS sequence"/>
</dbReference>
<comment type="caution">
    <text evidence="2">The sequence shown here is derived from an EMBL/GenBank/DDBJ whole genome shotgun (WGS) entry which is preliminary data.</text>
</comment>
<reference evidence="2 3" key="1">
    <citation type="journal article" date="2021" name="J. Hered.">
        <title>A chromosome-level genome assembly of the parasitoid wasp, Cotesia glomerata (Hymenoptera: Braconidae).</title>
        <authorList>
            <person name="Pinto B.J."/>
            <person name="Weis J.J."/>
            <person name="Gamble T."/>
            <person name="Ode P.J."/>
            <person name="Paul R."/>
            <person name="Zaspel J.M."/>
        </authorList>
    </citation>
    <scope>NUCLEOTIDE SEQUENCE [LARGE SCALE GENOMIC DNA]</scope>
    <source>
        <strain evidence="2">CgM1</strain>
    </source>
</reference>
<name>A0AAV7J210_COTGL</name>
<proteinExistence type="predicted"/>
<dbReference type="EMBL" id="JAHXZJ010000374">
    <property type="protein sequence ID" value="KAH0561773.1"/>
    <property type="molecule type" value="Genomic_DNA"/>
</dbReference>
<keyword evidence="3" id="KW-1185">Reference proteome</keyword>
<protein>
    <submittedName>
        <fullName evidence="2">Uncharacterized protein</fullName>
    </submittedName>
</protein>
<feature type="region of interest" description="Disordered" evidence="1">
    <location>
        <begin position="29"/>
        <end position="64"/>
    </location>
</feature>
<evidence type="ECO:0000256" key="1">
    <source>
        <dbReference type="SAM" id="MobiDB-lite"/>
    </source>
</evidence>
<sequence>MRVLRQSESGRGAACRLVSSELESRLKDYHSEDSNLPRVPTRAKGFPCSHHSRESHAACSSSRGGRLAGTAGAFQATQLIRSSPSSFSSYGYLAGKTATKVYPTRRGIPNTLLLLL</sequence>
<evidence type="ECO:0000313" key="2">
    <source>
        <dbReference type="EMBL" id="KAH0561773.1"/>
    </source>
</evidence>
<accession>A0AAV7J210</accession>